<dbReference type="Gene3D" id="2.20.28.30">
    <property type="entry name" value="RNA polymerase ii, chain L"/>
    <property type="match status" value="1"/>
</dbReference>
<name>X1AS45_9ZZZZ</name>
<dbReference type="AlphaFoldDB" id="X1AS45"/>
<gene>
    <name evidence="1" type="ORF">S01H4_28474</name>
</gene>
<sequence>WKCNECGHEFDSDDFPEEGFKCPGCGGEDCSFSLLE</sequence>
<dbReference type="EMBL" id="BART01014169">
    <property type="protein sequence ID" value="GAG85669.1"/>
    <property type="molecule type" value="Genomic_DNA"/>
</dbReference>
<accession>X1AS45</accession>
<organism evidence="1">
    <name type="scientific">marine sediment metagenome</name>
    <dbReference type="NCBI Taxonomy" id="412755"/>
    <lineage>
        <taxon>unclassified sequences</taxon>
        <taxon>metagenomes</taxon>
        <taxon>ecological metagenomes</taxon>
    </lineage>
</organism>
<reference evidence="1" key="1">
    <citation type="journal article" date="2014" name="Front. Microbiol.">
        <title>High frequency of phylogenetically diverse reductive dehalogenase-homologous genes in deep subseafloor sedimentary metagenomes.</title>
        <authorList>
            <person name="Kawai M."/>
            <person name="Futagami T."/>
            <person name="Toyoda A."/>
            <person name="Takaki Y."/>
            <person name="Nishi S."/>
            <person name="Hori S."/>
            <person name="Arai W."/>
            <person name="Tsubouchi T."/>
            <person name="Morono Y."/>
            <person name="Uchiyama I."/>
            <person name="Ito T."/>
            <person name="Fujiyama A."/>
            <person name="Inagaki F."/>
            <person name="Takami H."/>
        </authorList>
    </citation>
    <scope>NUCLEOTIDE SEQUENCE</scope>
    <source>
        <strain evidence="1">Expedition CK06-06</strain>
    </source>
</reference>
<comment type="caution">
    <text evidence="1">The sequence shown here is derived from an EMBL/GenBank/DDBJ whole genome shotgun (WGS) entry which is preliminary data.</text>
</comment>
<evidence type="ECO:0000313" key="1">
    <source>
        <dbReference type="EMBL" id="GAG85669.1"/>
    </source>
</evidence>
<evidence type="ECO:0008006" key="2">
    <source>
        <dbReference type="Google" id="ProtNLM"/>
    </source>
</evidence>
<dbReference type="SUPFAM" id="SSF57802">
    <property type="entry name" value="Rubredoxin-like"/>
    <property type="match status" value="1"/>
</dbReference>
<protein>
    <recommendedName>
        <fullName evidence="2">Rubredoxin-like domain-containing protein</fullName>
    </recommendedName>
</protein>
<feature type="non-terminal residue" evidence="1">
    <location>
        <position position="1"/>
    </location>
</feature>
<proteinExistence type="predicted"/>